<dbReference type="GO" id="GO:0016788">
    <property type="term" value="F:hydrolase activity, acting on ester bonds"/>
    <property type="evidence" value="ECO:0007669"/>
    <property type="project" value="UniProtKB-ARBA"/>
</dbReference>
<dbReference type="InterPro" id="IPR036514">
    <property type="entry name" value="SGNH_hydro_sf"/>
</dbReference>
<evidence type="ECO:0000313" key="4">
    <source>
        <dbReference type="Proteomes" id="UP000018922"/>
    </source>
</evidence>
<dbReference type="Proteomes" id="UP000018922">
    <property type="component" value="Chromosome I"/>
</dbReference>
<feature type="region of interest" description="Disordered" evidence="1">
    <location>
        <begin position="1"/>
        <end position="25"/>
    </location>
</feature>
<dbReference type="SUPFAM" id="SSF52266">
    <property type="entry name" value="SGNH hydrolase"/>
    <property type="match status" value="1"/>
</dbReference>
<evidence type="ECO:0000313" key="3">
    <source>
        <dbReference type="EMBL" id="CDK98790.1"/>
    </source>
</evidence>
<dbReference type="HOGENOM" id="CLU_674058_0_0_5"/>
<dbReference type="Gene3D" id="3.40.50.1110">
    <property type="entry name" value="SGNH hydrolase"/>
    <property type="match status" value="1"/>
</dbReference>
<accession>V6EZY1</accession>
<protein>
    <recommendedName>
        <fullName evidence="2">SGNH hydrolase-type esterase domain-containing protein</fullName>
    </recommendedName>
</protein>
<organism evidence="3 4">
    <name type="scientific">Magnetospirillum gryphiswaldense (strain DSM 6361 / JCM 21280 / NBRC 15271 / MSR-1)</name>
    <dbReference type="NCBI Taxonomy" id="431944"/>
    <lineage>
        <taxon>Bacteria</taxon>
        <taxon>Pseudomonadati</taxon>
        <taxon>Pseudomonadota</taxon>
        <taxon>Alphaproteobacteria</taxon>
        <taxon>Rhodospirillales</taxon>
        <taxon>Rhodospirillaceae</taxon>
        <taxon>Magnetospirillum</taxon>
    </lineage>
</organism>
<dbReference type="AlphaFoldDB" id="V6EZY1"/>
<sequence>MTGADDHDEENVMRRRRSRNRSETASPALAFGKLPRLLLLLVVLLPIAEWSASAIMARLDSRAKAVTLSDDDIVKLYGTDQPAQYREALAEMPQAHDGTYAPLTEYRMPARQGRHLTIDGQGIRGGVMGADGPRVVVFGGSTAFGHGLTDGETIAAIMAAKLAQDGRPARVENRATPGWYSTQDRIAFAEMLATGDKPDVAVFIHGVDDFLSCGKPERTAWSDRLARVGIPAGLETVVRQSALAALVRRLTGMPEPSGPVPHNPACASDSQAEASLARLDANRRLIAAMAERFGVKPVFVQQPVPTYHYDNAKRAVPVEPHLMVPYVPVAKGYARLAEMRGTGKLWEQDLLWLAELEPGEANAYIDPVHYAPAFARLIGETLARRVGDLLPATAFDGASPAANPPAAQ</sequence>
<dbReference type="EMBL" id="HG794546">
    <property type="protein sequence ID" value="CDK98790.1"/>
    <property type="molecule type" value="Genomic_DNA"/>
</dbReference>
<dbReference type="KEGG" id="mgy:MGMSRv2__1575"/>
<keyword evidence="4" id="KW-1185">Reference proteome</keyword>
<dbReference type="InterPro" id="IPR013830">
    <property type="entry name" value="SGNH_hydro"/>
</dbReference>
<name>V6EZY1_MAGGM</name>
<reference evidence="3 4" key="1">
    <citation type="journal article" date="2014" name="Genome Announc.">
        <title>Complete genome sequence of Magnetospirillum gryphiswaldense MSR-1.</title>
        <authorList>
            <person name="Wang X."/>
            <person name="Wang Q."/>
            <person name="Zhang W."/>
            <person name="Wang Y."/>
            <person name="Li L."/>
            <person name="Wen T."/>
            <person name="Zhang T."/>
            <person name="Zhang Y."/>
            <person name="Xu J."/>
            <person name="Hu J."/>
            <person name="Li S."/>
            <person name="Liu L."/>
            <person name="Liu J."/>
            <person name="Jiang W."/>
            <person name="Tian J."/>
            <person name="Li Y."/>
            <person name="Schuler D."/>
            <person name="Wang L."/>
            <person name="Li J."/>
        </authorList>
    </citation>
    <scope>NUCLEOTIDE SEQUENCE [LARGE SCALE GENOMIC DNA]</scope>
    <source>
        <strain evidence="4">DSM 6361 / JCM 21280 / NBRC 15271 / MSR-1</strain>
    </source>
</reference>
<dbReference type="STRING" id="1430440.MGMSRv2__1575"/>
<dbReference type="Pfam" id="PF13472">
    <property type="entry name" value="Lipase_GDSL_2"/>
    <property type="match status" value="1"/>
</dbReference>
<evidence type="ECO:0000256" key="1">
    <source>
        <dbReference type="SAM" id="MobiDB-lite"/>
    </source>
</evidence>
<gene>
    <name evidence="3" type="ordered locus">MGMSRv2__1575</name>
</gene>
<feature type="domain" description="SGNH hydrolase-type esterase" evidence="2">
    <location>
        <begin position="137"/>
        <end position="296"/>
    </location>
</feature>
<evidence type="ECO:0000259" key="2">
    <source>
        <dbReference type="Pfam" id="PF13472"/>
    </source>
</evidence>
<proteinExistence type="predicted"/>
<dbReference type="eggNOG" id="COG2755">
    <property type="taxonomic scope" value="Bacteria"/>
</dbReference>
<dbReference type="KEGG" id="mgry:MSR1_15090"/>